<protein>
    <submittedName>
        <fullName evidence="2">Uncharacterized protein</fullName>
    </submittedName>
</protein>
<keyword evidence="1" id="KW-0472">Membrane</keyword>
<keyword evidence="3" id="KW-1185">Reference proteome</keyword>
<evidence type="ECO:0000313" key="3">
    <source>
        <dbReference type="Proteomes" id="UP000031004"/>
    </source>
</evidence>
<organism evidence="2 3">
    <name type="scientific">Mycolicibacterium setense</name>
    <dbReference type="NCBI Taxonomy" id="431269"/>
    <lineage>
        <taxon>Bacteria</taxon>
        <taxon>Bacillati</taxon>
        <taxon>Actinomycetota</taxon>
        <taxon>Actinomycetes</taxon>
        <taxon>Mycobacteriales</taxon>
        <taxon>Mycobacteriaceae</taxon>
        <taxon>Mycolicibacterium</taxon>
    </lineage>
</organism>
<feature type="transmembrane region" description="Helical" evidence="1">
    <location>
        <begin position="33"/>
        <end position="55"/>
    </location>
</feature>
<keyword evidence="1" id="KW-1133">Transmembrane helix</keyword>
<name>A0ABR4YNR3_9MYCO</name>
<evidence type="ECO:0000256" key="1">
    <source>
        <dbReference type="SAM" id="Phobius"/>
    </source>
</evidence>
<comment type="caution">
    <text evidence="2">The sequence shown here is derived from an EMBL/GenBank/DDBJ whole genome shotgun (WGS) entry which is preliminary data.</text>
</comment>
<dbReference type="Proteomes" id="UP000031004">
    <property type="component" value="Unassembled WGS sequence"/>
</dbReference>
<sequence>MRCGWDTACEYTNRSGRAGFVTVGGAVMRRPGLFLLVVATLGRPAFVSTAGGLRLMGRLMVGRRMCTFIRRSVVFTGTGRIRLTRCVIFHRALSRVLPNTRTVALAVGRLLPVVVCLR</sequence>
<proteinExistence type="predicted"/>
<gene>
    <name evidence="2" type="ORF">QQ44_27950</name>
</gene>
<keyword evidence="1" id="KW-0812">Transmembrane</keyword>
<dbReference type="EMBL" id="JTLZ01000012">
    <property type="protein sequence ID" value="KHO20357.1"/>
    <property type="molecule type" value="Genomic_DNA"/>
</dbReference>
<accession>A0ABR4YNR3</accession>
<evidence type="ECO:0000313" key="2">
    <source>
        <dbReference type="EMBL" id="KHO20357.1"/>
    </source>
</evidence>
<reference evidence="2 3" key="1">
    <citation type="submission" date="2014-11" db="EMBL/GenBank/DDBJ databases">
        <title>Mycobacterium setense Manresensis Genome.</title>
        <authorList>
            <person name="Rech G."/>
            <person name="Sumoy L."/>
        </authorList>
    </citation>
    <scope>NUCLEOTIDE SEQUENCE [LARGE SCALE GENOMIC DNA]</scope>
    <source>
        <strain evidence="2 3">Manresensis</strain>
    </source>
</reference>